<dbReference type="EMBL" id="CP032819">
    <property type="protein sequence ID" value="AZS30604.1"/>
    <property type="molecule type" value="Genomic_DNA"/>
</dbReference>
<sequence length="525" mass="59786">MKGIFLKYTVMCILFMGFLTGCEDLEDTYSEHTGDGPEQYLTKIYDLKGEPRWLSVLLTWNLKLDPGRTAIMVEWTDDEKTDSVIIDRESESYLVEGLKNYEYTFKVCAIEEKDGEIVKRSLGDPVYVRPYTYASEELLLFTRVINKQFQLANKYLFLSFDEWTDNLISFKVGYFEKGNDTEQFWTAEPEDRVNNWPKGKSYALLGEDIDFSKPVKVYRKGKISILDDMMLDLEPIELFFNVPSFESDFAADVRNRLDLLGEIKQDDVENVEVLDIDYDQVSLVDVLHFPSLKELHLGRNRYLAPGTEDKVKSGLANKDLSIGALEVAAEKLGVKIYHYGHHYFDAVPDFFTEKNKVAEQPTIAFLDAANWSISVSPADALGYDSGLKNLLVGDDSYWLPQPATQIRTHVIEIDMKQEETIAGFKIVQAKDFGDPNVPRPESLDIEVETGSGQWESATFSKSTPLGNGEGETTIVYLNKEKGTKRTQKIRITIPDAFYKQGYDASWSYVDFYNAVLSSIQIIQGN</sequence>
<dbReference type="OrthoDB" id="1095015at2"/>
<proteinExistence type="predicted"/>
<dbReference type="Pfam" id="PF16389">
    <property type="entry name" value="DUF4998"/>
    <property type="match status" value="1"/>
</dbReference>
<evidence type="ECO:0008006" key="3">
    <source>
        <dbReference type="Google" id="ProtNLM"/>
    </source>
</evidence>
<dbReference type="InterPro" id="IPR008979">
    <property type="entry name" value="Galactose-bd-like_sf"/>
</dbReference>
<dbReference type="AlphaFoldDB" id="A0A3S9VVN0"/>
<dbReference type="Gene3D" id="2.60.120.260">
    <property type="entry name" value="Galactose-binding domain-like"/>
    <property type="match status" value="1"/>
</dbReference>
<evidence type="ECO:0000313" key="1">
    <source>
        <dbReference type="EMBL" id="AZS30604.1"/>
    </source>
</evidence>
<dbReference type="Proteomes" id="UP000270673">
    <property type="component" value="Chromosome"/>
</dbReference>
<name>A0A3S9VVN0_9BACT</name>
<gene>
    <name evidence="1" type="ORF">D8S85_14320</name>
</gene>
<dbReference type="RefSeq" id="WP_106481255.1">
    <property type="nucleotide sequence ID" value="NZ_CP032819.1"/>
</dbReference>
<organism evidence="1 2">
    <name type="scientific">Butyricimonas faecalis</name>
    <dbReference type="NCBI Taxonomy" id="2093856"/>
    <lineage>
        <taxon>Bacteria</taxon>
        <taxon>Pseudomonadati</taxon>
        <taxon>Bacteroidota</taxon>
        <taxon>Bacteroidia</taxon>
        <taxon>Bacteroidales</taxon>
        <taxon>Odoribacteraceae</taxon>
        <taxon>Butyricimonas</taxon>
    </lineage>
</organism>
<protein>
    <recommendedName>
        <fullName evidence="3">F5/8 type C domain-containing protein</fullName>
    </recommendedName>
</protein>
<dbReference type="KEGG" id="buy:D8S85_14320"/>
<dbReference type="SUPFAM" id="SSF49785">
    <property type="entry name" value="Galactose-binding domain-like"/>
    <property type="match status" value="1"/>
</dbReference>
<keyword evidence="2" id="KW-1185">Reference proteome</keyword>
<dbReference type="PROSITE" id="PS51257">
    <property type="entry name" value="PROKAR_LIPOPROTEIN"/>
    <property type="match status" value="1"/>
</dbReference>
<accession>A0A3S9VVN0</accession>
<evidence type="ECO:0000313" key="2">
    <source>
        <dbReference type="Proteomes" id="UP000270673"/>
    </source>
</evidence>
<reference evidence="1 2" key="1">
    <citation type="submission" date="2018-10" db="EMBL/GenBank/DDBJ databases">
        <title>Butyricimonas faecalis sp. nov., isolated from human faeces and emended description of the genus Butyricimonas.</title>
        <authorList>
            <person name="Le Roy T."/>
            <person name="Van der Smissen P."/>
            <person name="Paquot A."/>
            <person name="Delzenne N."/>
            <person name="Muccioli G."/>
            <person name="Collet J.-F."/>
            <person name="Cani P.D."/>
        </authorList>
    </citation>
    <scope>NUCLEOTIDE SEQUENCE [LARGE SCALE GENOMIC DNA]</scope>
    <source>
        <strain evidence="1 2">H184</strain>
    </source>
</reference>